<dbReference type="KEGG" id="cme:CYME_CMQ452C"/>
<feature type="compositionally biased region" description="Polar residues" evidence="1">
    <location>
        <begin position="516"/>
        <end position="537"/>
    </location>
</feature>
<protein>
    <submittedName>
        <fullName evidence="2">Uncharacterized protein</fullName>
    </submittedName>
</protein>
<name>M1VAT8_CYAM1</name>
<reference evidence="2 3" key="2">
    <citation type="journal article" date="2007" name="BMC Biol.">
        <title>A 100%-complete sequence reveals unusually simple genomic features in the hot-spring red alga Cyanidioschyzon merolae.</title>
        <authorList>
            <person name="Nozaki H."/>
            <person name="Takano H."/>
            <person name="Misumi O."/>
            <person name="Terasawa K."/>
            <person name="Matsuzaki M."/>
            <person name="Maruyama S."/>
            <person name="Nishida K."/>
            <person name="Yagisawa F."/>
            <person name="Yoshida Y."/>
            <person name="Fujiwara T."/>
            <person name="Takio S."/>
            <person name="Tamura K."/>
            <person name="Chung S.J."/>
            <person name="Nakamura S."/>
            <person name="Kuroiwa H."/>
            <person name="Tanaka K."/>
            <person name="Sato N."/>
            <person name="Kuroiwa T."/>
        </authorList>
    </citation>
    <scope>NUCLEOTIDE SEQUENCE [LARGE SCALE GENOMIC DNA]</scope>
    <source>
        <strain evidence="2 3">10D</strain>
    </source>
</reference>
<dbReference type="OrthoDB" id="10648361at2759"/>
<feature type="compositionally biased region" description="Acidic residues" evidence="1">
    <location>
        <begin position="456"/>
        <end position="467"/>
    </location>
</feature>
<evidence type="ECO:0000256" key="1">
    <source>
        <dbReference type="SAM" id="MobiDB-lite"/>
    </source>
</evidence>
<sequence length="548" mass="62342">MSLLNQVHSGRALNRGVAFQPTFLYCGRREPAFRASCRRSASVSWSRFQGLGSVKALSRVRVCPVERATRRPWTCAIRPLTEEATVDALPAWATLEQVSYYWGTPDRLLNRLAISAGGLLVTSVLSNVLFNHLLTSLLNAVFFFYWVLEPAFLASRRNLALRRFPYIGLFCGTVREVYVTEAVLHRERIPSSRRTRFREVVQKRINVVAADPSGRRITISGPFRSREHRVLSPGLDVCMLVASDVPDFRRVGGVSDACIRVQRLTSSSEARSFIPPDLEVADVSDELRDLYDETGSVDDGVIEDDDFVWIGDYPFVNKEFFLELFDAALEPQAQQQQQQQRTSVMRRTPIPVDEAAVEAFARRRFRDDADDDDYDRFDTDDEDSDDFDGERSYRHGQRRRPAKRKPSKVRRSGRAPRERFIGDDDDNDDAQEKPWFSDDNDNDAGSGGDLGTFPGDDLDLEEDDEDDPRAWRYVRTVPARRSPMPSKPQQPNEAPDRADKQKQASDDIHRDRNEHQASSTSRNRTSAGFESVPTEQTLPRDPEKSTVD</sequence>
<organism evidence="2 3">
    <name type="scientific">Cyanidioschyzon merolae (strain NIES-3377 / 10D)</name>
    <name type="common">Unicellular red alga</name>
    <dbReference type="NCBI Taxonomy" id="280699"/>
    <lineage>
        <taxon>Eukaryota</taxon>
        <taxon>Rhodophyta</taxon>
        <taxon>Bangiophyceae</taxon>
        <taxon>Cyanidiales</taxon>
        <taxon>Cyanidiaceae</taxon>
        <taxon>Cyanidioschyzon</taxon>
    </lineage>
</organism>
<feature type="compositionally biased region" description="Basic and acidic residues" evidence="1">
    <location>
        <begin position="494"/>
        <end position="515"/>
    </location>
</feature>
<dbReference type="EMBL" id="AP006499">
    <property type="protein sequence ID" value="BAM82279.1"/>
    <property type="molecule type" value="Genomic_DNA"/>
</dbReference>
<gene>
    <name evidence="2" type="ORF">CYME_CMQ452C</name>
</gene>
<dbReference type="AlphaFoldDB" id="M1VAT8"/>
<feature type="compositionally biased region" description="Basic and acidic residues" evidence="1">
    <location>
        <begin position="538"/>
        <end position="548"/>
    </location>
</feature>
<dbReference type="RefSeq" id="XP_005538315.1">
    <property type="nucleotide sequence ID" value="XM_005538258.1"/>
</dbReference>
<accession>M1VAT8</accession>
<feature type="compositionally biased region" description="Basic residues" evidence="1">
    <location>
        <begin position="394"/>
        <end position="414"/>
    </location>
</feature>
<dbReference type="Gramene" id="CMQ452CT">
    <property type="protein sequence ID" value="CMQ452CT"/>
    <property type="gene ID" value="CMQ452C"/>
</dbReference>
<dbReference type="GeneID" id="16996516"/>
<reference evidence="2 3" key="1">
    <citation type="journal article" date="2004" name="Nature">
        <title>Genome sequence of the ultrasmall unicellular red alga Cyanidioschyzon merolae 10D.</title>
        <authorList>
            <person name="Matsuzaki M."/>
            <person name="Misumi O."/>
            <person name="Shin-i T."/>
            <person name="Maruyama S."/>
            <person name="Takahara M."/>
            <person name="Miyagishima S."/>
            <person name="Mori T."/>
            <person name="Nishida K."/>
            <person name="Yagisawa F."/>
            <person name="Nishida K."/>
            <person name="Yoshida Y."/>
            <person name="Nishimura Y."/>
            <person name="Nakao S."/>
            <person name="Kobayashi T."/>
            <person name="Momoyama Y."/>
            <person name="Higashiyama T."/>
            <person name="Minoda A."/>
            <person name="Sano M."/>
            <person name="Nomoto H."/>
            <person name="Oishi K."/>
            <person name="Hayashi H."/>
            <person name="Ohta F."/>
            <person name="Nishizaka S."/>
            <person name="Haga S."/>
            <person name="Miura S."/>
            <person name="Morishita T."/>
            <person name="Kabeya Y."/>
            <person name="Terasawa K."/>
            <person name="Suzuki Y."/>
            <person name="Ishii Y."/>
            <person name="Asakawa S."/>
            <person name="Takano H."/>
            <person name="Ohta N."/>
            <person name="Kuroiwa H."/>
            <person name="Tanaka K."/>
            <person name="Shimizu N."/>
            <person name="Sugano S."/>
            <person name="Sato N."/>
            <person name="Nozaki H."/>
            <person name="Ogasawara N."/>
            <person name="Kohara Y."/>
            <person name="Kuroiwa T."/>
        </authorList>
    </citation>
    <scope>NUCLEOTIDE SEQUENCE [LARGE SCALE GENOMIC DNA]</scope>
    <source>
        <strain evidence="2 3">10D</strain>
    </source>
</reference>
<proteinExistence type="predicted"/>
<evidence type="ECO:0000313" key="2">
    <source>
        <dbReference type="EMBL" id="BAM82279.1"/>
    </source>
</evidence>
<evidence type="ECO:0000313" key="3">
    <source>
        <dbReference type="Proteomes" id="UP000007014"/>
    </source>
</evidence>
<dbReference type="HOGENOM" id="CLU_497293_0_0_1"/>
<feature type="region of interest" description="Disordered" evidence="1">
    <location>
        <begin position="371"/>
        <end position="548"/>
    </location>
</feature>
<dbReference type="Proteomes" id="UP000007014">
    <property type="component" value="Chromosome 17"/>
</dbReference>
<feature type="compositionally biased region" description="Acidic residues" evidence="1">
    <location>
        <begin position="371"/>
        <end position="388"/>
    </location>
</feature>
<keyword evidence="3" id="KW-1185">Reference proteome</keyword>